<dbReference type="EnsemblMetazoa" id="PHUM048760-RA">
    <property type="protein sequence ID" value="PHUM048760-PA"/>
    <property type="gene ID" value="PHUM048760"/>
</dbReference>
<evidence type="ECO:0000313" key="2">
    <source>
        <dbReference type="EMBL" id="EEB10567.1"/>
    </source>
</evidence>
<dbReference type="AlphaFoldDB" id="E0VB11"/>
<feature type="region of interest" description="Disordered" evidence="1">
    <location>
        <begin position="47"/>
        <end position="85"/>
    </location>
</feature>
<dbReference type="EMBL" id="AAZO01000571">
    <property type="status" value="NOT_ANNOTATED_CDS"/>
    <property type="molecule type" value="Genomic_DNA"/>
</dbReference>
<organism>
    <name type="scientific">Pediculus humanus subsp. corporis</name>
    <name type="common">Body louse</name>
    <dbReference type="NCBI Taxonomy" id="121224"/>
    <lineage>
        <taxon>Eukaryota</taxon>
        <taxon>Metazoa</taxon>
        <taxon>Ecdysozoa</taxon>
        <taxon>Arthropoda</taxon>
        <taxon>Hexapoda</taxon>
        <taxon>Insecta</taxon>
        <taxon>Pterygota</taxon>
        <taxon>Neoptera</taxon>
        <taxon>Paraneoptera</taxon>
        <taxon>Psocodea</taxon>
        <taxon>Troctomorpha</taxon>
        <taxon>Phthiraptera</taxon>
        <taxon>Anoplura</taxon>
        <taxon>Pediculidae</taxon>
        <taxon>Pediculus</taxon>
    </lineage>
</organism>
<keyword evidence="4" id="KW-1185">Reference proteome</keyword>
<feature type="compositionally biased region" description="Basic and acidic residues" evidence="1">
    <location>
        <begin position="57"/>
        <end position="71"/>
    </location>
</feature>
<evidence type="ECO:0000313" key="3">
    <source>
        <dbReference type="EnsemblMetazoa" id="PHUM048760-PA"/>
    </source>
</evidence>
<dbReference type="EMBL" id="DS235020">
    <property type="protein sequence ID" value="EEB10567.1"/>
    <property type="molecule type" value="Genomic_DNA"/>
</dbReference>
<dbReference type="InParanoid" id="E0VB11"/>
<dbReference type="KEGG" id="phu:Phum_PHUM048760"/>
<name>E0VB11_PEDHC</name>
<evidence type="ECO:0000313" key="4">
    <source>
        <dbReference type="Proteomes" id="UP000009046"/>
    </source>
</evidence>
<reference evidence="2" key="2">
    <citation type="submission" date="2007-04" db="EMBL/GenBank/DDBJ databases">
        <title>The genome of the human body louse.</title>
        <authorList>
            <consortium name="The Human Body Louse Genome Consortium"/>
            <person name="Kirkness E."/>
            <person name="Walenz B."/>
            <person name="Hass B."/>
            <person name="Bruggner R."/>
            <person name="Strausberg R."/>
        </authorList>
    </citation>
    <scope>NUCLEOTIDE SEQUENCE</scope>
    <source>
        <strain evidence="2">USDA</strain>
    </source>
</reference>
<dbReference type="Proteomes" id="UP000009046">
    <property type="component" value="Unassembled WGS sequence"/>
</dbReference>
<sequence>MANGVAIGRPATPPIIRITIPESDVYEHPRGVTSKVVQEEKTEGVNKNIDGVNNLNDDDKQTTTTTEKNEDSTDGGFNVPLSNKHRKNSISLPAALDNLDIQKYMTE</sequence>
<protein>
    <submittedName>
        <fullName evidence="2 3">Uncharacterized protein</fullName>
    </submittedName>
</protein>
<dbReference type="CTD" id="8232842"/>
<proteinExistence type="predicted"/>
<gene>
    <name evidence="3" type="primary">8232842</name>
    <name evidence="2" type="ORF">Phum_PHUM048760</name>
</gene>
<reference evidence="2" key="1">
    <citation type="submission" date="2007-04" db="EMBL/GenBank/DDBJ databases">
        <title>Annotation of Pediculus humanus corporis strain USDA.</title>
        <authorList>
            <person name="Kirkness E."/>
            <person name="Hannick L."/>
            <person name="Hass B."/>
            <person name="Bruggner R."/>
            <person name="Lawson D."/>
            <person name="Bidwell S."/>
            <person name="Joardar V."/>
            <person name="Caler E."/>
            <person name="Walenz B."/>
            <person name="Inman J."/>
            <person name="Schobel S."/>
            <person name="Galinsky K."/>
            <person name="Amedeo P."/>
            <person name="Strausberg R."/>
        </authorList>
    </citation>
    <scope>NUCLEOTIDE SEQUENCE</scope>
    <source>
        <strain evidence="2">USDA</strain>
    </source>
</reference>
<dbReference type="RefSeq" id="XP_002423305.1">
    <property type="nucleotide sequence ID" value="XM_002423260.1"/>
</dbReference>
<accession>E0VB11</accession>
<dbReference type="GeneID" id="8232842"/>
<dbReference type="VEuPathDB" id="VectorBase:PHUM048760"/>
<evidence type="ECO:0000256" key="1">
    <source>
        <dbReference type="SAM" id="MobiDB-lite"/>
    </source>
</evidence>
<dbReference type="HOGENOM" id="CLU_2213078_0_0_1"/>
<reference evidence="3" key="3">
    <citation type="submission" date="2020-05" db="UniProtKB">
        <authorList>
            <consortium name="EnsemblMetazoa"/>
        </authorList>
    </citation>
    <scope>IDENTIFICATION</scope>
    <source>
        <strain evidence="3">USDA</strain>
    </source>
</reference>